<protein>
    <submittedName>
        <fullName evidence="1">Uncharacterized protein</fullName>
    </submittedName>
</protein>
<dbReference type="EMBL" id="AP025314">
    <property type="protein sequence ID" value="BDD09688.1"/>
    <property type="molecule type" value="Genomic_DNA"/>
</dbReference>
<proteinExistence type="predicted"/>
<reference evidence="1 2" key="1">
    <citation type="submission" date="2021-12" db="EMBL/GenBank/DDBJ databases">
        <title>Genome sequencing of bacteria with rrn-lacking chromosome and rrn-plasmid.</title>
        <authorList>
            <person name="Anda M."/>
            <person name="Iwasaki W."/>
        </authorList>
    </citation>
    <scope>NUCLEOTIDE SEQUENCE [LARGE SCALE GENOMIC DNA]</scope>
    <source>
        <strain evidence="1 2">DSM 100852</strain>
    </source>
</reference>
<keyword evidence="2" id="KW-1185">Reference proteome</keyword>
<sequence>MRLLLHTYPSSSAHTRFGKDFYPYMGEKCTFDFSQKHRDAVLPSQRPGFVPSGIVSSDPGIISSCSTPIIIGPDKAKSTYATNSIGLGIVSSTHATNFIGYGTVSSTHATNFIGYGIVSSTHATNSIGYGTVSSTRTTNSIVMYVRSMYSGVIFITAHPIPLAKISLPEGKSPNTAS</sequence>
<organism evidence="1 2">
    <name type="scientific">Fulvitalea axinellae</name>
    <dbReference type="NCBI Taxonomy" id="1182444"/>
    <lineage>
        <taxon>Bacteria</taxon>
        <taxon>Pseudomonadati</taxon>
        <taxon>Bacteroidota</taxon>
        <taxon>Cytophagia</taxon>
        <taxon>Cytophagales</taxon>
        <taxon>Persicobacteraceae</taxon>
        <taxon>Fulvitalea</taxon>
    </lineage>
</organism>
<dbReference type="KEGG" id="fax:FUAX_21200"/>
<gene>
    <name evidence="1" type="ORF">FUAX_21200</name>
</gene>
<evidence type="ECO:0000313" key="1">
    <source>
        <dbReference type="EMBL" id="BDD09688.1"/>
    </source>
</evidence>
<name>A0AAU9CI21_9BACT</name>
<dbReference type="AlphaFoldDB" id="A0AAU9CI21"/>
<evidence type="ECO:0000313" key="2">
    <source>
        <dbReference type="Proteomes" id="UP001348817"/>
    </source>
</evidence>
<accession>A0AAU9CI21</accession>
<dbReference type="Proteomes" id="UP001348817">
    <property type="component" value="Chromosome"/>
</dbReference>